<evidence type="ECO:0000313" key="1">
    <source>
        <dbReference type="EMBL" id="KAI7982655.1"/>
    </source>
</evidence>
<name>A0ACC0F235_9ERIC</name>
<evidence type="ECO:0000313" key="2">
    <source>
        <dbReference type="Proteomes" id="UP001060215"/>
    </source>
</evidence>
<accession>A0ACC0F235</accession>
<dbReference type="Proteomes" id="UP001060215">
    <property type="component" value="Chromosome 11"/>
</dbReference>
<protein>
    <submittedName>
        <fullName evidence="1">Potassium transporter 12</fullName>
    </submittedName>
</protein>
<reference evidence="1 2" key="1">
    <citation type="journal article" date="2022" name="Plant J.">
        <title>Chromosome-level genome of Camellia lanceoleosa provides a valuable resource for understanding genome evolution and self-incompatibility.</title>
        <authorList>
            <person name="Gong W."/>
            <person name="Xiao S."/>
            <person name="Wang L."/>
            <person name="Liao Z."/>
            <person name="Chang Y."/>
            <person name="Mo W."/>
            <person name="Hu G."/>
            <person name="Li W."/>
            <person name="Zhao G."/>
            <person name="Zhu H."/>
            <person name="Hu X."/>
            <person name="Ji K."/>
            <person name="Xiang X."/>
            <person name="Song Q."/>
            <person name="Yuan D."/>
            <person name="Jin S."/>
            <person name="Zhang L."/>
        </authorList>
    </citation>
    <scope>NUCLEOTIDE SEQUENCE [LARGE SCALE GENOMIC DNA]</scope>
    <source>
        <strain evidence="1">SQ_2022a</strain>
    </source>
</reference>
<sequence>MFPKFMRWDIGALVTRIRGLDFSAPGKFQVRTDRLRSFEYERDILATDEHEVGRRDDRVTDAVVRCGDGLGRVAHEVGDDMKVKTKDVHSTVRDAVSDVASLTELEKALKSMTDMEVRNKANEGTISKLEDEVVSLKSKMETQAVNIVGGFGCVMKVKDDEIRKIENENKELRQTISMLEDQLADHQVHTVTQAYQKNDFGDISAIAKKVGREHAKKTLTHKCKGGELEKSTVNDTVIDVDTVGVPATKWSGFELNNQFRVWKLMTFEENEKITKAYERNGDGAVMWANVESGVSVYFTDVKSLVIDAYAETLVTEQAHVYAGDALSDKSYFFSSICMWVDGSEVDSESPPWSLLDENESRESSDGYGSVRRRLVNKLKRVDSFDVEAMEIAGFQDHHAKDKDHVPVIKQLFSA</sequence>
<comment type="caution">
    <text evidence="1">The sequence shown here is derived from an EMBL/GenBank/DDBJ whole genome shotgun (WGS) entry which is preliminary data.</text>
</comment>
<keyword evidence="2" id="KW-1185">Reference proteome</keyword>
<organism evidence="1 2">
    <name type="scientific">Camellia lanceoleosa</name>
    <dbReference type="NCBI Taxonomy" id="1840588"/>
    <lineage>
        <taxon>Eukaryota</taxon>
        <taxon>Viridiplantae</taxon>
        <taxon>Streptophyta</taxon>
        <taxon>Embryophyta</taxon>
        <taxon>Tracheophyta</taxon>
        <taxon>Spermatophyta</taxon>
        <taxon>Magnoliopsida</taxon>
        <taxon>eudicotyledons</taxon>
        <taxon>Gunneridae</taxon>
        <taxon>Pentapetalae</taxon>
        <taxon>asterids</taxon>
        <taxon>Ericales</taxon>
        <taxon>Theaceae</taxon>
        <taxon>Camellia</taxon>
    </lineage>
</organism>
<proteinExistence type="predicted"/>
<gene>
    <name evidence="1" type="ORF">LOK49_LG15G00339</name>
</gene>
<dbReference type="EMBL" id="CM045768">
    <property type="protein sequence ID" value="KAI7982655.1"/>
    <property type="molecule type" value="Genomic_DNA"/>
</dbReference>